<organism evidence="6 7">
    <name type="scientific">Hymenobacter metallicola</name>
    <dbReference type="NCBI Taxonomy" id="2563114"/>
    <lineage>
        <taxon>Bacteria</taxon>
        <taxon>Pseudomonadati</taxon>
        <taxon>Bacteroidota</taxon>
        <taxon>Cytophagia</taxon>
        <taxon>Cytophagales</taxon>
        <taxon>Hymenobacteraceae</taxon>
        <taxon>Hymenobacter</taxon>
    </lineage>
</organism>
<dbReference type="InterPro" id="IPR017853">
    <property type="entry name" value="GH"/>
</dbReference>
<evidence type="ECO:0000313" key="6">
    <source>
        <dbReference type="EMBL" id="TGE23467.1"/>
    </source>
</evidence>
<dbReference type="EMBL" id="SRMB01000004">
    <property type="protein sequence ID" value="TGE23467.1"/>
    <property type="molecule type" value="Genomic_DNA"/>
</dbReference>
<dbReference type="Gene3D" id="2.60.40.10">
    <property type="entry name" value="Immunoglobulins"/>
    <property type="match status" value="1"/>
</dbReference>
<dbReference type="SUPFAM" id="SSF56988">
    <property type="entry name" value="Anthrax protective antigen"/>
    <property type="match status" value="1"/>
</dbReference>
<dbReference type="OrthoDB" id="9805821at2"/>
<dbReference type="Pfam" id="PF14310">
    <property type="entry name" value="Fn3-like"/>
    <property type="match status" value="1"/>
</dbReference>
<keyword evidence="7" id="KW-1185">Reference proteome</keyword>
<dbReference type="GO" id="GO:0045493">
    <property type="term" value="P:xylan catabolic process"/>
    <property type="evidence" value="ECO:0007669"/>
    <property type="project" value="InterPro"/>
</dbReference>
<dbReference type="InterPro" id="IPR013783">
    <property type="entry name" value="Ig-like_fold"/>
</dbReference>
<dbReference type="GO" id="GO:0046556">
    <property type="term" value="F:alpha-L-arabinofuranosidase activity"/>
    <property type="evidence" value="ECO:0007669"/>
    <property type="project" value="TreeGrafter"/>
</dbReference>
<evidence type="ECO:0000256" key="3">
    <source>
        <dbReference type="ARBA" id="ARBA00022801"/>
    </source>
</evidence>
<feature type="compositionally biased region" description="Low complexity" evidence="4">
    <location>
        <begin position="23"/>
        <end position="45"/>
    </location>
</feature>
<dbReference type="InterPro" id="IPR044993">
    <property type="entry name" value="BXL"/>
</dbReference>
<accession>A0A4Z0Q0H8</accession>
<dbReference type="PANTHER" id="PTHR42721">
    <property type="entry name" value="SUGAR HYDROLASE-RELATED"/>
    <property type="match status" value="1"/>
</dbReference>
<gene>
    <name evidence="6" type="ORF">E5K02_19945</name>
</gene>
<dbReference type="Pfam" id="PF07691">
    <property type="entry name" value="PA14"/>
    <property type="match status" value="1"/>
</dbReference>
<dbReference type="PANTHER" id="PTHR42721:SF3">
    <property type="entry name" value="BETA-D-XYLOSIDASE 5-RELATED"/>
    <property type="match status" value="1"/>
</dbReference>
<dbReference type="GO" id="GO:0031222">
    <property type="term" value="P:arabinan catabolic process"/>
    <property type="evidence" value="ECO:0007669"/>
    <property type="project" value="TreeGrafter"/>
</dbReference>
<evidence type="ECO:0000256" key="1">
    <source>
        <dbReference type="ARBA" id="ARBA00005336"/>
    </source>
</evidence>
<dbReference type="InterPro" id="IPR001764">
    <property type="entry name" value="Glyco_hydro_3_N"/>
</dbReference>
<protein>
    <submittedName>
        <fullName evidence="6">Glycosyl hydrolase</fullName>
    </submittedName>
</protein>
<dbReference type="PRINTS" id="PR00133">
    <property type="entry name" value="GLHYDRLASE3"/>
</dbReference>
<evidence type="ECO:0000313" key="7">
    <source>
        <dbReference type="Proteomes" id="UP000298471"/>
    </source>
</evidence>
<reference evidence="6 7" key="1">
    <citation type="submission" date="2019-04" db="EMBL/GenBank/DDBJ databases">
        <authorList>
            <person name="Feng G."/>
            <person name="Zhang J."/>
            <person name="Zhu H."/>
        </authorList>
    </citation>
    <scope>NUCLEOTIDE SEQUENCE [LARGE SCALE GENOMIC DNA]</scope>
    <source>
        <strain evidence="6 7">9PBR-1</strain>
    </source>
</reference>
<dbReference type="GO" id="GO:0009044">
    <property type="term" value="F:xylan 1,4-beta-xylosidase activity"/>
    <property type="evidence" value="ECO:0007669"/>
    <property type="project" value="InterPro"/>
</dbReference>
<evidence type="ECO:0000256" key="2">
    <source>
        <dbReference type="ARBA" id="ARBA00022729"/>
    </source>
</evidence>
<dbReference type="SUPFAM" id="SSF52279">
    <property type="entry name" value="Beta-D-glucan exohydrolase, C-terminal domain"/>
    <property type="match status" value="1"/>
</dbReference>
<sequence>MKNSVITLGLALLMGCASSQRQPSAAGTTPAPAATPDAAAPINPAELPFRNPDLPIDQRVDDLVGRLTLPEKVSQMLNASPAIDRLGIPAYNWWNEALHGVARTSMKTTVFPQAIALAATFDQDAMLRMATITSDEARAVHHEYARRGERGIYQGLTFWTPNINIFRDPRWGRGQETYGEDPYLTGQMGKALVQGFQGDDPKYLKITACAKHFAVHSGPEPSRHEFNAQISDYDLWDTYLPAFRDLIVDAKVAGVMCAYNAYAGQPCCGSDKLMNEILYDKWKFRGYVTSDCDGINDFWQHHKTDPDAATAAANAVLHGTDIECATGKLFTYNSLLESVQKGLITEKQLDVSVKRLYKIRFQLGMFDPVERVKYAQIPLSVVESAPHQQHALRMARESVVLLKNERNTLPLRKSLKKLVVLGPNADNDAVQLGNYNGFPTNNVTPLEGIRAKVGPGTQVVYMQGVDYASNIVYETFDINQRLAYNGQPGFKAEYYKGTNLEGQPVATRQEASLDRYLANVKQEIVPGLLSENVSARYQTTFTPQKTEELALQITGDDGYRLFVNDKLVLDNWKSRGVSTTQHIMRVEAGKKLDLRLEYLQTDRRTILKFSGAHVVPMNAQNIRAQVKDADAVIFVGGISPRLEGEEMKVNVEGFSGGDRTSIALPKVQTELLKVLHSTGKPVVFVMMTGSAIGCPWEAQNVPAIINSWYGGQATGTALADVLFGDYNPAGRLPVTFYKSESQLPPFDNYDMAGRTYRYFQGTPLFPFGHGLSYTTFQYSNLKVPATAATGQPVTVSVDVQNTGTRAGDEVVQLYVRHPDARGRVALHALEGFRRVPLQAGEKQTVQFTLTPRQLSMLNPQGQRAQQPGKVQLFAGGGQPLSQAVARKSVVQANLTLTGNSVSID</sequence>
<dbReference type="SMART" id="SM00758">
    <property type="entry name" value="PA14"/>
    <property type="match status" value="1"/>
</dbReference>
<evidence type="ECO:0000259" key="5">
    <source>
        <dbReference type="PROSITE" id="PS51820"/>
    </source>
</evidence>
<feature type="domain" description="PA14" evidence="5">
    <location>
        <begin position="485"/>
        <end position="627"/>
    </location>
</feature>
<dbReference type="PROSITE" id="PS51257">
    <property type="entry name" value="PROKAR_LIPOPROTEIN"/>
    <property type="match status" value="1"/>
</dbReference>
<dbReference type="InterPro" id="IPR026891">
    <property type="entry name" value="Fn3-like"/>
</dbReference>
<dbReference type="InterPro" id="IPR036881">
    <property type="entry name" value="Glyco_hydro_3_C_sf"/>
</dbReference>
<dbReference type="Pfam" id="PF00933">
    <property type="entry name" value="Glyco_hydro_3"/>
    <property type="match status" value="1"/>
</dbReference>
<dbReference type="InterPro" id="IPR037524">
    <property type="entry name" value="PA14/GLEYA"/>
</dbReference>
<dbReference type="Gene3D" id="3.20.20.300">
    <property type="entry name" value="Glycoside hydrolase, family 3, N-terminal domain"/>
    <property type="match status" value="1"/>
</dbReference>
<name>A0A4Z0Q0H8_9BACT</name>
<comment type="caution">
    <text evidence="6">The sequence shown here is derived from an EMBL/GenBank/DDBJ whole genome shotgun (WGS) entry which is preliminary data.</text>
</comment>
<dbReference type="SMART" id="SM01217">
    <property type="entry name" value="Fn3_like"/>
    <property type="match status" value="1"/>
</dbReference>
<dbReference type="Gene3D" id="3.40.50.1700">
    <property type="entry name" value="Glycoside hydrolase family 3 C-terminal domain"/>
    <property type="match status" value="2"/>
</dbReference>
<dbReference type="PROSITE" id="PS51820">
    <property type="entry name" value="PA14"/>
    <property type="match status" value="1"/>
</dbReference>
<dbReference type="SUPFAM" id="SSF51445">
    <property type="entry name" value="(Trans)glycosidases"/>
    <property type="match status" value="1"/>
</dbReference>
<proteinExistence type="inferred from homology"/>
<dbReference type="InterPro" id="IPR036962">
    <property type="entry name" value="Glyco_hydro_3_N_sf"/>
</dbReference>
<keyword evidence="2" id="KW-0732">Signal</keyword>
<dbReference type="InterPro" id="IPR011658">
    <property type="entry name" value="PA14_dom"/>
</dbReference>
<keyword evidence="3 6" id="KW-0378">Hydrolase</keyword>
<evidence type="ECO:0000256" key="4">
    <source>
        <dbReference type="SAM" id="MobiDB-lite"/>
    </source>
</evidence>
<comment type="similarity">
    <text evidence="1">Belongs to the glycosyl hydrolase 3 family.</text>
</comment>
<dbReference type="Proteomes" id="UP000298471">
    <property type="component" value="Unassembled WGS sequence"/>
</dbReference>
<dbReference type="RefSeq" id="WP_135397197.1">
    <property type="nucleotide sequence ID" value="NZ_SRMB01000004.1"/>
</dbReference>
<dbReference type="InterPro" id="IPR002772">
    <property type="entry name" value="Glyco_hydro_3_C"/>
</dbReference>
<feature type="region of interest" description="Disordered" evidence="4">
    <location>
        <begin position="21"/>
        <end position="51"/>
    </location>
</feature>
<dbReference type="AlphaFoldDB" id="A0A4Z0Q0H8"/>
<dbReference type="Pfam" id="PF01915">
    <property type="entry name" value="Glyco_hydro_3_C"/>
    <property type="match status" value="1"/>
</dbReference>